<feature type="region of interest" description="Disordered" evidence="1">
    <location>
        <begin position="128"/>
        <end position="221"/>
    </location>
</feature>
<evidence type="ECO:0000313" key="2">
    <source>
        <dbReference type="EMBL" id="GIX64418.1"/>
    </source>
</evidence>
<keyword evidence="3" id="KW-1185">Reference proteome</keyword>
<dbReference type="EMBL" id="BPLF01000003">
    <property type="protein sequence ID" value="GIX64418.1"/>
    <property type="molecule type" value="Genomic_DNA"/>
</dbReference>
<feature type="compositionally biased region" description="Acidic residues" evidence="1">
    <location>
        <begin position="21"/>
        <end position="31"/>
    </location>
</feature>
<dbReference type="RefSeq" id="XP_067716487.1">
    <property type="nucleotide sequence ID" value="XM_067860386.1"/>
</dbReference>
<protein>
    <submittedName>
        <fullName evidence="2">Mitotic cohesin complex, putative</fullName>
    </submittedName>
</protein>
<comment type="caution">
    <text evidence="2">The sequence shown here is derived from an EMBL/GenBank/DDBJ whole genome shotgun (WGS) entry which is preliminary data.</text>
</comment>
<reference evidence="2 3" key="1">
    <citation type="submission" date="2021-06" db="EMBL/GenBank/DDBJ databases">
        <title>Genome sequence of Babesia caballi.</title>
        <authorList>
            <person name="Yamagishi J."/>
            <person name="Kidaka T."/>
            <person name="Ochi A."/>
        </authorList>
    </citation>
    <scope>NUCLEOTIDE SEQUENCE [LARGE SCALE GENOMIC DNA]</scope>
    <source>
        <strain evidence="2">USDA-D6B2</strain>
    </source>
</reference>
<evidence type="ECO:0000313" key="3">
    <source>
        <dbReference type="Proteomes" id="UP001497744"/>
    </source>
</evidence>
<evidence type="ECO:0000256" key="1">
    <source>
        <dbReference type="SAM" id="MobiDB-lite"/>
    </source>
</evidence>
<gene>
    <name evidence="2" type="ORF">BcabD6B2_38530</name>
</gene>
<proteinExistence type="predicted"/>
<feature type="compositionally biased region" description="Basic and acidic residues" evidence="1">
    <location>
        <begin position="145"/>
        <end position="162"/>
    </location>
</feature>
<feature type="region of interest" description="Disordered" evidence="1">
    <location>
        <begin position="1"/>
        <end position="53"/>
    </location>
</feature>
<name>A0AAV4LWP8_BABCB</name>
<organism evidence="2 3">
    <name type="scientific">Babesia caballi</name>
    <dbReference type="NCBI Taxonomy" id="5871"/>
    <lineage>
        <taxon>Eukaryota</taxon>
        <taxon>Sar</taxon>
        <taxon>Alveolata</taxon>
        <taxon>Apicomplexa</taxon>
        <taxon>Aconoidasida</taxon>
        <taxon>Piroplasmida</taxon>
        <taxon>Babesiidae</taxon>
        <taxon>Babesia</taxon>
    </lineage>
</organism>
<feature type="region of interest" description="Disordered" evidence="1">
    <location>
        <begin position="1356"/>
        <end position="1393"/>
    </location>
</feature>
<accession>A0AAV4LWP8</accession>
<dbReference type="GeneID" id="94195899"/>
<feature type="compositionally biased region" description="Basic and acidic residues" evidence="1">
    <location>
        <begin position="175"/>
        <end position="185"/>
    </location>
</feature>
<dbReference type="Proteomes" id="UP001497744">
    <property type="component" value="Unassembled WGS sequence"/>
</dbReference>
<feature type="compositionally biased region" description="Basic and acidic residues" evidence="1">
    <location>
        <begin position="1"/>
        <end position="14"/>
    </location>
</feature>
<sequence length="1393" mass="154612">MAPSHREAKNRFEDVVPSSGSDDDTDDEDYSEAPIARRRHAPNQQERQVREDVSGVHVTSRLFEIVIMHKHVRLQTCLRRLLLTLNSEDRYIAIADILSFICECVGFRHSLISADLVEACDALPGVPGGKDLAQEEQGAASSESPFHRDMQGERHYADDTSRESFAGVNTAHVGSGDRREYRHALDLSPQYGTDSTAELRRSRRNSADSSSPRLPVSDDQASDLPLTYENFGWGSLREMFMSLPATATYSEIVRHCSAPSNQHVFDTDDSLFFPQISDLLANRRSQCLSTKFLRLCTDRVKRITTALDAEDGWTIGVGKRRIGFLRFKEFFQQLVLEADALCVGDLLHALQWVFALSLIGFREVRMFAVVACNDVVNSLLVKLESLAKNESVFRRQLQVEIEMDHASHENVHGRDSRVTLRVSKSSLELYKKLLLAQRAQRAILRFLKCMYNVNFASNLRDVLVDIRVASAFSLCTNVLLSPIVFSGPAYVDLVYRCLPSADETSCLLLLRYLGLVGRKLEEEELGILLALHETCTRDALFECCEVIEAMFLRDVQNNYDRGVVVKHRTEKPFLRLVDAMSTRKRPTLGVLIAAIYLPSLPIHHFTFAFHIRTDDLPPKHRNALVPHPAVVGMYKTLVVNEETGDKPDAFYQCFMELSQLAASISAKEAFVANLISSLWPYNYLYADVGGTVRFLCQGGDVESVKARLDENCQQLLLYITLASFEHLLRGANAFTDSQLDAVGTVLARAPVLLRLYRASAPHLKTALNLVEQATGFLSRTGLTLDKGLLPALQEAMLHLMEHGTSGEDERDAAWLGVRCLYNLYKSTDDAEKHVSILHRKACKRLLTPGELSRTTLYCALNLLHYFPLEQSVCGKMVGLIKGNLKASTGEERMLWCAIGYVLFEAELYNYVKASRSSQDAVAPELSELCNLRDVSLRSLAWMAHDAQSDFLKFVSLCSMVSLVQNSALLCDIQEPPDEVQEEMFNVLHHFLSLVRPSQMRAPAAGSSSPPSLDRQAKGITVADVCITGYSESNFLLNPLDSVLCVLERLTKAISGRQYFSGVSVLVLMQMMSACDPVVKAAGVYLRFLGHVDSQYLASMLLFAMIGLYESGARNLVCELSRRCLDHVMGPNDAVSVDCKRLSVDRMVLSGVRYALQGPSNWDFLTDLTEFVKFFKGYGGKLNGQLLQAQVGALMIPLDLSEELRGIVFLLLRTVGVQGAGALRAVAGCDDIDGVDSCLNAFRRKCGYVDFLRLAGGEAGRKRAQRPSSTCIVKRTRPGDPIPHLLSSETRASSEESTERGLDVSPIVARTFTKSNVRAFPPSVGMMKARPRVGAPLSPQSVDDSLEFEPLEFHSSADVGVTPSTERSYGVRSSPRFGRVSPGSSVLSPLMLPL</sequence>